<organism evidence="1 2">
    <name type="scientific">Termitidicoccus mucosus</name>
    <dbReference type="NCBI Taxonomy" id="1184151"/>
    <lineage>
        <taxon>Bacteria</taxon>
        <taxon>Pseudomonadati</taxon>
        <taxon>Verrucomicrobiota</taxon>
        <taxon>Opitutia</taxon>
        <taxon>Opitutales</taxon>
        <taxon>Opitutaceae</taxon>
        <taxon>Termitidicoccus</taxon>
    </lineage>
</organism>
<evidence type="ECO:0008006" key="3">
    <source>
        <dbReference type="Google" id="ProtNLM"/>
    </source>
</evidence>
<sequence length="95" mass="10603">MQNTTRTIAASAITGAASANNTAGPASGIQHPLTDINGLRMSGIFPKDREPSIRTLRAWTQERRIPHHRLGHFVYYDLTEVEAHIRVKLLVPPRH</sequence>
<dbReference type="EMBL" id="LRRQ01000127">
    <property type="protein sequence ID" value="OAM88578.1"/>
    <property type="molecule type" value="Genomic_DNA"/>
</dbReference>
<comment type="caution">
    <text evidence="1">The sequence shown here is derived from an EMBL/GenBank/DDBJ whole genome shotgun (WGS) entry which is preliminary data.</text>
</comment>
<dbReference type="RefSeq" id="WP_068771664.1">
    <property type="nucleotide sequence ID" value="NZ_CP109796.1"/>
</dbReference>
<name>A0A178IFT0_9BACT</name>
<evidence type="ECO:0000313" key="2">
    <source>
        <dbReference type="Proteomes" id="UP000078486"/>
    </source>
</evidence>
<gene>
    <name evidence="1" type="ORF">AW736_17075</name>
</gene>
<proteinExistence type="predicted"/>
<dbReference type="Proteomes" id="UP000078486">
    <property type="component" value="Unassembled WGS sequence"/>
</dbReference>
<evidence type="ECO:0000313" key="1">
    <source>
        <dbReference type="EMBL" id="OAM88578.1"/>
    </source>
</evidence>
<protein>
    <recommendedName>
        <fullName evidence="3">HTH merR-type domain-containing protein</fullName>
    </recommendedName>
</protein>
<dbReference type="OrthoDB" id="197992at2"/>
<dbReference type="AlphaFoldDB" id="A0A178IFT0"/>
<keyword evidence="2" id="KW-1185">Reference proteome</keyword>
<reference evidence="1 2" key="1">
    <citation type="submission" date="2016-01" db="EMBL/GenBank/DDBJ databases">
        <title>High potential of lignocellulose degradation of a new Verrucomicrobia species.</title>
        <authorList>
            <person name="Wang Y."/>
            <person name="Shi Y."/>
            <person name="Qiu Z."/>
            <person name="Liu S."/>
            <person name="Yang H."/>
        </authorList>
    </citation>
    <scope>NUCLEOTIDE SEQUENCE [LARGE SCALE GENOMIC DNA]</scope>
    <source>
        <strain evidence="1 2">TSB47</strain>
    </source>
</reference>
<accession>A0A178IFT0</accession>